<evidence type="ECO:0000259" key="17">
    <source>
        <dbReference type="Pfam" id="PF17755"/>
    </source>
</evidence>
<dbReference type="AlphaFoldDB" id="K2AY88"/>
<dbReference type="GO" id="GO:0003677">
    <property type="term" value="F:DNA binding"/>
    <property type="evidence" value="ECO:0007669"/>
    <property type="project" value="UniProtKB-KW"/>
</dbReference>
<keyword evidence="13" id="KW-0234">DNA repair</keyword>
<feature type="domain" description="UvrA interaction" evidence="18">
    <location>
        <begin position="134"/>
        <end position="235"/>
    </location>
</feature>
<dbReference type="GO" id="GO:0004518">
    <property type="term" value="F:nuclease activity"/>
    <property type="evidence" value="ECO:0007669"/>
    <property type="project" value="UniProtKB-KW"/>
</dbReference>
<keyword evidence="11" id="KW-0267">Excision nuclease</keyword>
<evidence type="ECO:0000259" key="18">
    <source>
        <dbReference type="Pfam" id="PF17760"/>
    </source>
</evidence>
<dbReference type="GO" id="GO:0005524">
    <property type="term" value="F:ATP binding"/>
    <property type="evidence" value="ECO:0007669"/>
    <property type="project" value="UniProtKB-KW"/>
</dbReference>
<dbReference type="PANTHER" id="PTHR43152">
    <property type="entry name" value="UVRABC SYSTEM PROTEIN A"/>
    <property type="match status" value="1"/>
</dbReference>
<evidence type="ECO:0000256" key="16">
    <source>
        <dbReference type="ARBA" id="ARBA00042156"/>
    </source>
</evidence>
<dbReference type="Pfam" id="PF17760">
    <property type="entry name" value="UvrA_inter"/>
    <property type="match status" value="1"/>
</dbReference>
<dbReference type="InterPro" id="IPR027417">
    <property type="entry name" value="P-loop_NTPase"/>
</dbReference>
<keyword evidence="8" id="KW-0863">Zinc-finger</keyword>
<evidence type="ECO:0000256" key="7">
    <source>
        <dbReference type="ARBA" id="ARBA00022769"/>
    </source>
</evidence>
<keyword evidence="9" id="KW-0862">Zinc</keyword>
<keyword evidence="10" id="KW-0067">ATP-binding</keyword>
<keyword evidence="6" id="KW-0227">DNA damage</keyword>
<keyword evidence="5" id="KW-0547">Nucleotide-binding</keyword>
<dbReference type="GO" id="GO:0006289">
    <property type="term" value="P:nucleotide-excision repair"/>
    <property type="evidence" value="ECO:0007669"/>
    <property type="project" value="InterPro"/>
</dbReference>
<evidence type="ECO:0000256" key="11">
    <source>
        <dbReference type="ARBA" id="ARBA00022881"/>
    </source>
</evidence>
<dbReference type="InterPro" id="IPR041552">
    <property type="entry name" value="UvrA_DNA-bd"/>
</dbReference>
<evidence type="ECO:0000313" key="19">
    <source>
        <dbReference type="EMBL" id="EKD66672.1"/>
    </source>
</evidence>
<evidence type="ECO:0000256" key="8">
    <source>
        <dbReference type="ARBA" id="ARBA00022771"/>
    </source>
</evidence>
<dbReference type="EMBL" id="AMFJ01021609">
    <property type="protein sequence ID" value="EKD66672.1"/>
    <property type="molecule type" value="Genomic_DNA"/>
</dbReference>
<evidence type="ECO:0000256" key="10">
    <source>
        <dbReference type="ARBA" id="ARBA00022840"/>
    </source>
</evidence>
<comment type="similarity">
    <text evidence="14">Belongs to the ABC transporter superfamily. UvrA family.</text>
</comment>
<name>K2AY88_9BACT</name>
<dbReference type="InterPro" id="IPR017871">
    <property type="entry name" value="ABC_transporter-like_CS"/>
</dbReference>
<organism evidence="19">
    <name type="scientific">uncultured bacterium</name>
    <name type="common">gcode 4</name>
    <dbReference type="NCBI Taxonomy" id="1234023"/>
    <lineage>
        <taxon>Bacteria</taxon>
        <taxon>environmental samples</taxon>
    </lineage>
</organism>
<accession>K2AY88</accession>
<dbReference type="GO" id="GO:0005737">
    <property type="term" value="C:cytoplasm"/>
    <property type="evidence" value="ECO:0007669"/>
    <property type="project" value="UniProtKB-SubCell"/>
</dbReference>
<keyword evidence="2" id="KW-0963">Cytoplasm</keyword>
<protein>
    <recommendedName>
        <fullName evidence="15">UvrABC system protein A</fullName>
    </recommendedName>
    <alternativeName>
        <fullName evidence="16">Excinuclease ABC subunit A</fullName>
    </alternativeName>
</protein>
<evidence type="ECO:0000256" key="4">
    <source>
        <dbReference type="ARBA" id="ARBA00022737"/>
    </source>
</evidence>
<evidence type="ECO:0000256" key="13">
    <source>
        <dbReference type="ARBA" id="ARBA00023204"/>
    </source>
</evidence>
<dbReference type="InterPro" id="IPR004602">
    <property type="entry name" value="UvrA"/>
</dbReference>
<keyword evidence="4" id="KW-0677">Repeat</keyword>
<keyword evidence="12" id="KW-0238">DNA-binding</keyword>
<dbReference type="PROSITE" id="PS00211">
    <property type="entry name" value="ABC_TRANSPORTER_1"/>
    <property type="match status" value="1"/>
</dbReference>
<dbReference type="Gene3D" id="3.40.50.300">
    <property type="entry name" value="P-loop containing nucleotide triphosphate hydrolases"/>
    <property type="match status" value="3"/>
</dbReference>
<reference evidence="19" key="1">
    <citation type="journal article" date="2012" name="Science">
        <title>Fermentation, hydrogen, and sulfur metabolism in multiple uncultivated bacterial phyla.</title>
        <authorList>
            <person name="Wrighton K.C."/>
            <person name="Thomas B.C."/>
            <person name="Sharon I."/>
            <person name="Miller C.S."/>
            <person name="Castelle C.J."/>
            <person name="VerBerkmoes N.C."/>
            <person name="Wilkins M.J."/>
            <person name="Hettich R.L."/>
            <person name="Lipton M.S."/>
            <person name="Williams K.H."/>
            <person name="Long P.E."/>
            <person name="Banfield J.F."/>
        </authorList>
    </citation>
    <scope>NUCLEOTIDE SEQUENCE [LARGE SCALE GENOMIC DNA]</scope>
</reference>
<evidence type="ECO:0000256" key="3">
    <source>
        <dbReference type="ARBA" id="ARBA00022723"/>
    </source>
</evidence>
<dbReference type="GO" id="GO:0016887">
    <property type="term" value="F:ATP hydrolysis activity"/>
    <property type="evidence" value="ECO:0007669"/>
    <property type="project" value="InterPro"/>
</dbReference>
<dbReference type="Gene3D" id="3.30.190.20">
    <property type="match status" value="1"/>
</dbReference>
<comment type="caution">
    <text evidence="19">The sequence shown here is derived from an EMBL/GenBank/DDBJ whole genome shotgun (WGS) entry which is preliminary data.</text>
</comment>
<evidence type="ECO:0000256" key="9">
    <source>
        <dbReference type="ARBA" id="ARBA00022833"/>
    </source>
</evidence>
<dbReference type="SUPFAM" id="SSF52540">
    <property type="entry name" value="P-loop containing nucleoside triphosphate hydrolases"/>
    <property type="match status" value="2"/>
</dbReference>
<sequence length="950" mass="111445">MSDFLEVKWASTHNLKNISINIPKNKLVVVTGVSGSGKSSLAFDTIYAEGQRRYLESLSTYARMIISGISDETRVDEIKWLSPTISINQKTVSSNPRSTVGTITEIYDFFRLLFTTIWVWKCINHPEIILKKDSIGDILDNILKFKIWEKFLILSPLLHKTYLSFDEVKKEILDIGFIRFMVDGEVFSIWDETSLKLKKNSKIYIVIDRLIREKNLENDENMIKRIRDSLSQAYKNWWNILEIYSLDSKKSSIFSSEAFCPICHYSLPDLTISNFSFNSHFWACPTCHWLGVRPVFLEENIINPNLTLNEWAILPWSQHKYYTEVLNAVCKKYKIDCNKPYWELNSKEKWIILNWTSDIFEIPFTFDFGQERKIYKTKYEWIIPNLERKYLESDKASDNLLKKLSQYITEIECSECGGYRLKQEYLNVFVGWKNIWEISNLSVDKALDFFRKLKMSENEKIISKNILKNICERLEFLTGVGLNYITISRRANTLSGGESQRIRLATQIWTRLEGIIYVLDEPSIGLHPRDNNMLIQNLKRLASLGNTVIVVEHDEDIMRESDHIIDIWPAAWIHGWEVVFEGTFKDILKDKKSDTGAYLSNKKIVKLDKKQREIKWFLEIIGARENNLKNIDVKIPLWLFTVVTWASGSGKSSLILDILSNYLQNSFLRSTRPVWKVKEVKWARLLDKVIIIDQSPIWRTPHSNVATYTGVFTFIREVFASTQEAQKRWFWPGVFSFNTRWWRCEICEWSGVKKIEMHFLPDVYVECEKCHGSRYNLETLEIHYKWKNISEVLNMDIEEALDFFTAHPKIKRILNVLNDVWLGYIKLGQSAPTLSWWESQRIKLAFDLSKRSTSKTIYILDEPTTGLHFSDIQKLLNILDNLVDKWNTVLVIEHNLDLIANSDYIIDIGPEGWDKWWELIFSGKIADIVKCDKSYTGQALKSYFKNKWIK</sequence>
<dbReference type="PANTHER" id="PTHR43152:SF3">
    <property type="entry name" value="UVRABC SYSTEM PROTEIN A"/>
    <property type="match status" value="1"/>
</dbReference>
<dbReference type="Pfam" id="PF17755">
    <property type="entry name" value="UvrA_DNA-bind"/>
    <property type="match status" value="1"/>
</dbReference>
<dbReference type="NCBIfam" id="TIGR00630">
    <property type="entry name" value="uvra"/>
    <property type="match status" value="1"/>
</dbReference>
<evidence type="ECO:0000256" key="6">
    <source>
        <dbReference type="ARBA" id="ARBA00022763"/>
    </source>
</evidence>
<dbReference type="Gene3D" id="1.10.8.280">
    <property type="entry name" value="ABC transporter ATPase domain-like"/>
    <property type="match status" value="1"/>
</dbReference>
<evidence type="ECO:0000256" key="2">
    <source>
        <dbReference type="ARBA" id="ARBA00022490"/>
    </source>
</evidence>
<gene>
    <name evidence="19" type="ORF">ACD_49C00023G0015</name>
</gene>
<keyword evidence="7" id="KW-0228">DNA excision</keyword>
<evidence type="ECO:0000256" key="14">
    <source>
        <dbReference type="ARBA" id="ARBA00038000"/>
    </source>
</evidence>
<dbReference type="InterPro" id="IPR041102">
    <property type="entry name" value="UvrA_inter"/>
</dbReference>
<proteinExistence type="inferred from homology"/>
<keyword evidence="3" id="KW-0479">Metal-binding</keyword>
<evidence type="ECO:0000256" key="5">
    <source>
        <dbReference type="ARBA" id="ARBA00022741"/>
    </source>
</evidence>
<dbReference type="GO" id="GO:0009380">
    <property type="term" value="C:excinuclease repair complex"/>
    <property type="evidence" value="ECO:0007669"/>
    <property type="project" value="InterPro"/>
</dbReference>
<evidence type="ECO:0000256" key="1">
    <source>
        <dbReference type="ARBA" id="ARBA00004496"/>
    </source>
</evidence>
<dbReference type="GO" id="GO:0008270">
    <property type="term" value="F:zinc ion binding"/>
    <property type="evidence" value="ECO:0007669"/>
    <property type="project" value="UniProtKB-KW"/>
</dbReference>
<feature type="domain" description="UvrA DNA-binding" evidence="17">
    <location>
        <begin position="300"/>
        <end position="396"/>
    </location>
</feature>
<evidence type="ECO:0000256" key="12">
    <source>
        <dbReference type="ARBA" id="ARBA00023125"/>
    </source>
</evidence>
<evidence type="ECO:0000256" key="15">
    <source>
        <dbReference type="ARBA" id="ARBA00039316"/>
    </source>
</evidence>
<comment type="subcellular location">
    <subcellularLocation>
        <location evidence="1">Cytoplasm</location>
    </subcellularLocation>
</comment>
<dbReference type="Gene3D" id="1.20.1580.10">
    <property type="entry name" value="ABC transporter ATPase like domain"/>
    <property type="match status" value="3"/>
</dbReference>